<evidence type="ECO:0000313" key="1">
    <source>
        <dbReference type="EMBL" id="AXA85185.1"/>
    </source>
</evidence>
<dbReference type="Proteomes" id="UP000251842">
    <property type="component" value="Chromosome"/>
</dbReference>
<protein>
    <submittedName>
        <fullName evidence="1">Uncharacterized protein</fullName>
    </submittedName>
</protein>
<keyword evidence="2" id="KW-1185">Reference proteome</keyword>
<dbReference type="EMBL" id="CP029556">
    <property type="protein sequence ID" value="AXA85185.1"/>
    <property type="molecule type" value="Genomic_DNA"/>
</dbReference>
<organism evidence="1 2">
    <name type="scientific">Solilutibacter oculi</name>
    <dbReference type="NCBI Taxonomy" id="2698682"/>
    <lineage>
        <taxon>Bacteria</taxon>
        <taxon>Pseudomonadati</taxon>
        <taxon>Pseudomonadota</taxon>
        <taxon>Gammaproteobacteria</taxon>
        <taxon>Lysobacterales</taxon>
        <taxon>Lysobacteraceae</taxon>
        <taxon>Solilutibacter</taxon>
    </lineage>
</organism>
<dbReference type="AlphaFoldDB" id="A0A344J825"/>
<name>A0A344J825_9GAMM</name>
<proteinExistence type="predicted"/>
<dbReference type="OrthoDB" id="1491713at2"/>
<reference evidence="2" key="1">
    <citation type="submission" date="2018-05" db="EMBL/GenBank/DDBJ databases">
        <title>Luteimonas pekinense sp. nov., isolated from human Meibomian gland secretions, Beijing, China.</title>
        <authorList>
            <person name="Wen T."/>
            <person name="Bai H."/>
            <person name="Lv H."/>
        </authorList>
    </citation>
    <scope>NUCLEOTIDE SEQUENCE [LARGE SCALE GENOMIC DNA]</scope>
    <source>
        <strain evidence="2">83-4</strain>
    </source>
</reference>
<gene>
    <name evidence="1" type="ORF">DCD74_11285</name>
</gene>
<evidence type="ECO:0000313" key="2">
    <source>
        <dbReference type="Proteomes" id="UP000251842"/>
    </source>
</evidence>
<accession>A0A344J825</accession>
<dbReference type="KEGG" id="lue:DCD74_11285"/>
<sequence>MPIDAAIDAGFDGAMRRQWHAWQRGDAVSLRFLVPSRKQFFPVPVQRVDTGGRCAAHDGIAHAPRHLVRFRHARRAIDSPHPASMLAGAQRNRHRA</sequence>